<reference evidence="9" key="1">
    <citation type="submission" date="2016-10" db="EMBL/GenBank/DDBJ databases">
        <authorList>
            <person name="Varghese N."/>
            <person name="Submissions S."/>
        </authorList>
    </citation>
    <scope>NUCLEOTIDE SEQUENCE [LARGE SCALE GENOMIC DNA]</scope>
    <source>
        <strain evidence="9">DSM 3384</strain>
    </source>
</reference>
<dbReference type="InterPro" id="IPR007197">
    <property type="entry name" value="rSAM"/>
</dbReference>
<evidence type="ECO:0000256" key="5">
    <source>
        <dbReference type="ARBA" id="ARBA00023004"/>
    </source>
</evidence>
<dbReference type="EMBL" id="FNLL01000004">
    <property type="protein sequence ID" value="SDU06962.1"/>
    <property type="molecule type" value="Genomic_DNA"/>
</dbReference>
<accession>A0A1H2FI21</accession>
<dbReference type="RefSeq" id="WP_092232516.1">
    <property type="nucleotide sequence ID" value="NZ_FNLL01000004.1"/>
</dbReference>
<dbReference type="Gene3D" id="3.20.20.70">
    <property type="entry name" value="Aldolase class I"/>
    <property type="match status" value="1"/>
</dbReference>
<evidence type="ECO:0000313" key="9">
    <source>
        <dbReference type="Proteomes" id="UP000199608"/>
    </source>
</evidence>
<comment type="cofactor">
    <cofactor evidence="1">
        <name>[4Fe-4S] cluster</name>
        <dbReference type="ChEBI" id="CHEBI:49883"/>
    </cofactor>
</comment>
<dbReference type="GO" id="GO:0046872">
    <property type="term" value="F:metal ion binding"/>
    <property type="evidence" value="ECO:0007669"/>
    <property type="project" value="UniProtKB-KW"/>
</dbReference>
<keyword evidence="3" id="KW-0949">S-adenosyl-L-methionine</keyword>
<dbReference type="InterPro" id="IPR058240">
    <property type="entry name" value="rSAM_sf"/>
</dbReference>
<dbReference type="InterPro" id="IPR027596">
    <property type="entry name" value="AmmeMemoSam_rS"/>
</dbReference>
<evidence type="ECO:0000256" key="4">
    <source>
        <dbReference type="ARBA" id="ARBA00022723"/>
    </source>
</evidence>
<dbReference type="Gene3D" id="1.20.58.2180">
    <property type="match status" value="1"/>
</dbReference>
<keyword evidence="8" id="KW-0456">Lyase</keyword>
<dbReference type="GO" id="GO:0051539">
    <property type="term" value="F:4 iron, 4 sulfur cluster binding"/>
    <property type="evidence" value="ECO:0007669"/>
    <property type="project" value="UniProtKB-KW"/>
</dbReference>
<name>A0A1H2FI21_9BACT</name>
<dbReference type="SUPFAM" id="SSF53807">
    <property type="entry name" value="Helical backbone' metal receptor"/>
    <property type="match status" value="1"/>
</dbReference>
<dbReference type="Gene3D" id="3.40.50.1980">
    <property type="entry name" value="Nitrogenase molybdenum iron protein domain"/>
    <property type="match status" value="1"/>
</dbReference>
<keyword evidence="2" id="KW-0004">4Fe-4S</keyword>
<evidence type="ECO:0000259" key="7">
    <source>
        <dbReference type="Pfam" id="PF04055"/>
    </source>
</evidence>
<protein>
    <submittedName>
        <fullName evidence="8">Pyruvate-formate lyase-activating enzyme</fullName>
    </submittedName>
</protein>
<dbReference type="AlphaFoldDB" id="A0A1H2FI21"/>
<dbReference type="SFLD" id="SFLDG01101">
    <property type="entry name" value="Uncharacterised_Radical_SAM_Su"/>
    <property type="match status" value="1"/>
</dbReference>
<dbReference type="SUPFAM" id="SSF102114">
    <property type="entry name" value="Radical SAM enzymes"/>
    <property type="match status" value="1"/>
</dbReference>
<proteinExistence type="predicted"/>
<keyword evidence="4" id="KW-0479">Metal-binding</keyword>
<dbReference type="PANTHER" id="PTHR30352">
    <property type="entry name" value="PYRUVATE FORMATE-LYASE-ACTIVATING ENZYME"/>
    <property type="match status" value="1"/>
</dbReference>
<evidence type="ECO:0000256" key="3">
    <source>
        <dbReference type="ARBA" id="ARBA00022691"/>
    </source>
</evidence>
<evidence type="ECO:0000256" key="6">
    <source>
        <dbReference type="ARBA" id="ARBA00023014"/>
    </source>
</evidence>
<gene>
    <name evidence="8" type="ORF">SAMN04487931_104169</name>
</gene>
<feature type="domain" description="Radical SAM core" evidence="7">
    <location>
        <begin position="66"/>
        <end position="220"/>
    </location>
</feature>
<evidence type="ECO:0000313" key="8">
    <source>
        <dbReference type="EMBL" id="SDU06962.1"/>
    </source>
</evidence>
<keyword evidence="6" id="KW-0411">Iron-sulfur</keyword>
<dbReference type="Proteomes" id="UP000199608">
    <property type="component" value="Unassembled WGS sequence"/>
</dbReference>
<evidence type="ECO:0000256" key="2">
    <source>
        <dbReference type="ARBA" id="ARBA00022485"/>
    </source>
</evidence>
<dbReference type="Pfam" id="PF04055">
    <property type="entry name" value="Radical_SAM"/>
    <property type="match status" value="1"/>
</dbReference>
<keyword evidence="5" id="KW-0408">Iron</keyword>
<dbReference type="InterPro" id="IPR034457">
    <property type="entry name" value="Organic_radical-activating"/>
</dbReference>
<keyword evidence="8" id="KW-0670">Pyruvate</keyword>
<organism evidence="8 9">
    <name type="scientific">Desulfobacula phenolica</name>
    <dbReference type="NCBI Taxonomy" id="90732"/>
    <lineage>
        <taxon>Bacteria</taxon>
        <taxon>Pseudomonadati</taxon>
        <taxon>Thermodesulfobacteriota</taxon>
        <taxon>Desulfobacteria</taxon>
        <taxon>Desulfobacterales</taxon>
        <taxon>Desulfobacteraceae</taxon>
        <taxon>Desulfobacula</taxon>
    </lineage>
</organism>
<dbReference type="GO" id="GO:0016829">
    <property type="term" value="F:lyase activity"/>
    <property type="evidence" value="ECO:0007669"/>
    <property type="project" value="UniProtKB-KW"/>
</dbReference>
<dbReference type="InterPro" id="IPR013785">
    <property type="entry name" value="Aldolase_TIM"/>
</dbReference>
<dbReference type="SFLD" id="SFLDS00029">
    <property type="entry name" value="Radical_SAM"/>
    <property type="match status" value="1"/>
</dbReference>
<sequence>MKCPVCELGCNIKEGEYGRCRMMTNRDDAIEERFADRYSTLFPISIETMPTLHFYPRHKFLQVSSIGCNFSCPGCISEVLTMGTETICAALKHLPPEKVIAKAIKENCKGIAFCINDPTVSFFTFLKLAKAAKKKGLLVGFSTNGYFTRDALEQLIEFTDFVNIGFKGFCDDRYKSCGVSSSAPVFRNLTHLFEAGVHVEAAAIHMKGYEDEVRQIARFVESLSADIPFQVMRFVPFGEADIEFEPTIRESEALCLDLKQQLNHVYLFNCPGTELLNTCCPDCGTTVITREFFGPMGSRIIKTLPDAICQCGRQPVIKGDIAQLRYDEHGFFGGYRTTRAFEMLHAIMVCIGADDPEKVSRLWFDLFESNYLKEFHETVQLPGEYGNIIDRLSQKTDCVETGNRLKQTINTTLDLISSKTRDVERPTVYYAMGYPLFALNAERFETNLVEAAGGNCLNKRLTRKGKPGVTITREELMAWNPDIIFISGFLSCPASDFYDYCVKHDIRVSAVENNRIYDHFPLWDFGSPRWMLGLMYIANTLHPQIFNFDMEKEANRFYTAFFNRPFDAKKANRSFYRV</sequence>
<evidence type="ECO:0000256" key="1">
    <source>
        <dbReference type="ARBA" id="ARBA00001966"/>
    </source>
</evidence>
<keyword evidence="9" id="KW-1185">Reference proteome</keyword>
<dbReference type="PANTHER" id="PTHR30352:SF5">
    <property type="entry name" value="PYRUVATE FORMATE-LYASE 1-ACTIVATING ENZYME"/>
    <property type="match status" value="1"/>
</dbReference>